<dbReference type="EMBL" id="JBDFQZ010000003">
    <property type="protein sequence ID" value="KAK9740329.1"/>
    <property type="molecule type" value="Genomic_DNA"/>
</dbReference>
<dbReference type="Proteomes" id="UP001443914">
    <property type="component" value="Unassembled WGS sequence"/>
</dbReference>
<reference evidence="1" key="1">
    <citation type="submission" date="2024-03" db="EMBL/GenBank/DDBJ databases">
        <title>WGS assembly of Saponaria officinalis var. Norfolk2.</title>
        <authorList>
            <person name="Jenkins J."/>
            <person name="Shu S."/>
            <person name="Grimwood J."/>
            <person name="Barry K."/>
            <person name="Goodstein D."/>
            <person name="Schmutz J."/>
            <person name="Leebens-Mack J."/>
            <person name="Osbourn A."/>
        </authorList>
    </citation>
    <scope>NUCLEOTIDE SEQUENCE [LARGE SCALE GENOMIC DNA]</scope>
    <source>
        <strain evidence="1">JIC</strain>
    </source>
</reference>
<proteinExistence type="predicted"/>
<sequence>MSTALTNPHSFCEVYKPTISRFIEAGRLAGNSPAEVAKALSEGATVIVSSTVSPAYVNQLEQRLQALSEKLYIIKGGCGSGSVINKKEARGVVIM</sequence>
<name>A0AAW1M351_SAPOF</name>
<dbReference type="AlphaFoldDB" id="A0AAW1M351"/>
<comment type="caution">
    <text evidence="1">The sequence shown here is derived from an EMBL/GenBank/DDBJ whole genome shotgun (WGS) entry which is preliminary data.</text>
</comment>
<gene>
    <name evidence="1" type="ORF">RND81_03G027000</name>
</gene>
<evidence type="ECO:0000313" key="2">
    <source>
        <dbReference type="Proteomes" id="UP001443914"/>
    </source>
</evidence>
<protein>
    <submittedName>
        <fullName evidence="1">Uncharacterized protein</fullName>
    </submittedName>
</protein>
<evidence type="ECO:0000313" key="1">
    <source>
        <dbReference type="EMBL" id="KAK9740329.1"/>
    </source>
</evidence>
<organism evidence="1 2">
    <name type="scientific">Saponaria officinalis</name>
    <name type="common">Common soapwort</name>
    <name type="synonym">Lychnis saponaria</name>
    <dbReference type="NCBI Taxonomy" id="3572"/>
    <lineage>
        <taxon>Eukaryota</taxon>
        <taxon>Viridiplantae</taxon>
        <taxon>Streptophyta</taxon>
        <taxon>Embryophyta</taxon>
        <taxon>Tracheophyta</taxon>
        <taxon>Spermatophyta</taxon>
        <taxon>Magnoliopsida</taxon>
        <taxon>eudicotyledons</taxon>
        <taxon>Gunneridae</taxon>
        <taxon>Pentapetalae</taxon>
        <taxon>Caryophyllales</taxon>
        <taxon>Caryophyllaceae</taxon>
        <taxon>Caryophylleae</taxon>
        <taxon>Saponaria</taxon>
    </lineage>
</organism>
<accession>A0AAW1M351</accession>
<keyword evidence="2" id="KW-1185">Reference proteome</keyword>